<dbReference type="PANTHER" id="PTHR43775:SF37">
    <property type="entry name" value="SI:DKEY-61P9.11"/>
    <property type="match status" value="1"/>
</dbReference>
<sequence length="92" mass="9689">MFGNLPGNATGRITFAMDLRGPAMVIETMCSSGLVAVHQACKALAVGECDMALAGASLLMASPETLHYEAKWLTSARGHCYAFDPRADGNAR</sequence>
<dbReference type="PROSITE" id="PS52004">
    <property type="entry name" value="KS3_2"/>
    <property type="match status" value="1"/>
</dbReference>
<dbReference type="OrthoDB" id="9778690at2"/>
<dbReference type="Gene3D" id="3.40.47.10">
    <property type="match status" value="1"/>
</dbReference>
<evidence type="ECO:0000313" key="5">
    <source>
        <dbReference type="Proteomes" id="UP000033551"/>
    </source>
</evidence>
<reference evidence="4 5" key="1">
    <citation type="submission" date="2015-02" db="EMBL/GenBank/DDBJ databases">
        <authorList>
            <person name="Ju K.-S."/>
            <person name="Doroghazi J.R."/>
            <person name="Metcalf W."/>
        </authorList>
    </citation>
    <scope>NUCLEOTIDE SEQUENCE [LARGE SCALE GENOMIC DNA]</scope>
    <source>
        <strain evidence="4 5">NRRL ISP-5550</strain>
    </source>
</reference>
<dbReference type="InterPro" id="IPR050091">
    <property type="entry name" value="PKS_NRPS_Biosynth_Enz"/>
</dbReference>
<dbReference type="GO" id="GO:0071770">
    <property type="term" value="P:DIM/DIP cell wall layer assembly"/>
    <property type="evidence" value="ECO:0007669"/>
    <property type="project" value="TreeGrafter"/>
</dbReference>
<dbReference type="GO" id="GO:0004312">
    <property type="term" value="F:fatty acid synthase activity"/>
    <property type="evidence" value="ECO:0007669"/>
    <property type="project" value="TreeGrafter"/>
</dbReference>
<dbReference type="Pfam" id="PF00109">
    <property type="entry name" value="ketoacyl-synt"/>
    <property type="match status" value="1"/>
</dbReference>
<dbReference type="InterPro" id="IPR016039">
    <property type="entry name" value="Thiolase-like"/>
</dbReference>
<evidence type="ECO:0000256" key="2">
    <source>
        <dbReference type="ARBA" id="ARBA00022553"/>
    </source>
</evidence>
<dbReference type="GO" id="GO:0006633">
    <property type="term" value="P:fatty acid biosynthetic process"/>
    <property type="evidence" value="ECO:0007669"/>
    <property type="project" value="TreeGrafter"/>
</dbReference>
<keyword evidence="5" id="KW-1185">Reference proteome</keyword>
<dbReference type="SUPFAM" id="SSF53901">
    <property type="entry name" value="Thiolase-like"/>
    <property type="match status" value="1"/>
</dbReference>
<protein>
    <recommendedName>
        <fullName evidence="3">Ketosynthase family 3 (KS3) domain-containing protein</fullName>
    </recommendedName>
</protein>
<dbReference type="PATRIC" id="fig|68223.7.peg.1129"/>
<accession>A0A0F4J6I0</accession>
<dbReference type="InterPro" id="IPR014030">
    <property type="entry name" value="Ketoacyl_synth_N"/>
</dbReference>
<gene>
    <name evidence="4" type="ORF">VR44_25180</name>
</gene>
<dbReference type="Proteomes" id="UP000033551">
    <property type="component" value="Unassembled WGS sequence"/>
</dbReference>
<dbReference type="InterPro" id="IPR020841">
    <property type="entry name" value="PKS_Beta-ketoAc_synthase_dom"/>
</dbReference>
<evidence type="ECO:0000256" key="1">
    <source>
        <dbReference type="ARBA" id="ARBA00022450"/>
    </source>
</evidence>
<name>A0A0F4J6I0_9ACTN</name>
<dbReference type="AlphaFoldDB" id="A0A0F4J6I0"/>
<dbReference type="PANTHER" id="PTHR43775">
    <property type="entry name" value="FATTY ACID SYNTHASE"/>
    <property type="match status" value="1"/>
</dbReference>
<feature type="domain" description="Ketosynthase family 3 (KS3)" evidence="3">
    <location>
        <begin position="1"/>
        <end position="92"/>
    </location>
</feature>
<evidence type="ECO:0000313" key="4">
    <source>
        <dbReference type="EMBL" id="KJY28521.1"/>
    </source>
</evidence>
<dbReference type="EMBL" id="JZWV01000723">
    <property type="protein sequence ID" value="KJY28521.1"/>
    <property type="molecule type" value="Genomic_DNA"/>
</dbReference>
<dbReference type="GO" id="GO:0005737">
    <property type="term" value="C:cytoplasm"/>
    <property type="evidence" value="ECO:0007669"/>
    <property type="project" value="TreeGrafter"/>
</dbReference>
<evidence type="ECO:0000259" key="3">
    <source>
        <dbReference type="PROSITE" id="PS52004"/>
    </source>
</evidence>
<dbReference type="RefSeq" id="WP_045949875.1">
    <property type="nucleotide sequence ID" value="NZ_JZWV01000723.1"/>
</dbReference>
<proteinExistence type="predicted"/>
<organism evidence="4 5">
    <name type="scientific">Streptomyces katrae</name>
    <dbReference type="NCBI Taxonomy" id="68223"/>
    <lineage>
        <taxon>Bacteria</taxon>
        <taxon>Bacillati</taxon>
        <taxon>Actinomycetota</taxon>
        <taxon>Actinomycetes</taxon>
        <taxon>Kitasatosporales</taxon>
        <taxon>Streptomycetaceae</taxon>
        <taxon>Streptomyces</taxon>
    </lineage>
</organism>
<keyword evidence="1" id="KW-0596">Phosphopantetheine</keyword>
<dbReference type="GO" id="GO:0005886">
    <property type="term" value="C:plasma membrane"/>
    <property type="evidence" value="ECO:0007669"/>
    <property type="project" value="TreeGrafter"/>
</dbReference>
<comment type="caution">
    <text evidence="4">The sequence shown here is derived from an EMBL/GenBank/DDBJ whole genome shotgun (WGS) entry which is preliminary data.</text>
</comment>
<keyword evidence="2" id="KW-0597">Phosphoprotein</keyword>